<proteinExistence type="predicted"/>
<comment type="caution">
    <text evidence="3">The sequence shown here is derived from an EMBL/GenBank/DDBJ whole genome shotgun (WGS) entry which is preliminary data.</text>
</comment>
<dbReference type="FunCoup" id="A0A286UKT6">
    <property type="interactions" value="162"/>
</dbReference>
<feature type="compositionally biased region" description="Basic residues" evidence="1">
    <location>
        <begin position="881"/>
        <end position="890"/>
    </location>
</feature>
<dbReference type="Proteomes" id="UP000217199">
    <property type="component" value="Unassembled WGS sequence"/>
</dbReference>
<feature type="region of interest" description="Disordered" evidence="1">
    <location>
        <begin position="725"/>
        <end position="757"/>
    </location>
</feature>
<dbReference type="GO" id="GO:0003723">
    <property type="term" value="F:RNA binding"/>
    <property type="evidence" value="ECO:0007669"/>
    <property type="project" value="TreeGrafter"/>
</dbReference>
<feature type="compositionally biased region" description="Polar residues" evidence="1">
    <location>
        <begin position="825"/>
        <end position="837"/>
    </location>
</feature>
<protein>
    <recommendedName>
        <fullName evidence="2">G-patch domain-containing protein</fullName>
    </recommendedName>
</protein>
<feature type="compositionally biased region" description="Basic and acidic residues" evidence="1">
    <location>
        <begin position="641"/>
        <end position="658"/>
    </location>
</feature>
<dbReference type="GO" id="GO:0005634">
    <property type="term" value="C:nucleus"/>
    <property type="evidence" value="ECO:0007669"/>
    <property type="project" value="TreeGrafter"/>
</dbReference>
<gene>
    <name evidence="3" type="ORF">PNOK_0499900</name>
</gene>
<dbReference type="Pfam" id="PF01585">
    <property type="entry name" value="G-patch"/>
    <property type="match status" value="1"/>
</dbReference>
<feature type="compositionally biased region" description="Basic and acidic residues" evidence="1">
    <location>
        <begin position="857"/>
        <end position="880"/>
    </location>
</feature>
<dbReference type="Pfam" id="PF07713">
    <property type="entry name" value="DUF1604"/>
    <property type="match status" value="1"/>
</dbReference>
<dbReference type="PROSITE" id="PS50174">
    <property type="entry name" value="G_PATCH"/>
    <property type="match status" value="1"/>
</dbReference>
<dbReference type="AlphaFoldDB" id="A0A286UKT6"/>
<dbReference type="InParanoid" id="A0A286UKT6"/>
<evidence type="ECO:0000313" key="4">
    <source>
        <dbReference type="Proteomes" id="UP000217199"/>
    </source>
</evidence>
<reference evidence="3 4" key="1">
    <citation type="journal article" date="2017" name="Mol. Ecol.">
        <title>Comparative and population genomic landscape of Phellinus noxius: A hypervariable fungus causing root rot in trees.</title>
        <authorList>
            <person name="Chung C.L."/>
            <person name="Lee T.J."/>
            <person name="Akiba M."/>
            <person name="Lee H.H."/>
            <person name="Kuo T.H."/>
            <person name="Liu D."/>
            <person name="Ke H.M."/>
            <person name="Yokoi T."/>
            <person name="Roa M.B."/>
            <person name="Lu M.J."/>
            <person name="Chang Y.Y."/>
            <person name="Ann P.J."/>
            <person name="Tsai J.N."/>
            <person name="Chen C.Y."/>
            <person name="Tzean S.S."/>
            <person name="Ota Y."/>
            <person name="Hattori T."/>
            <person name="Sahashi N."/>
            <person name="Liou R.F."/>
            <person name="Kikuchi T."/>
            <person name="Tsai I.J."/>
        </authorList>
    </citation>
    <scope>NUCLEOTIDE SEQUENCE [LARGE SCALE GENOMIC DNA]</scope>
    <source>
        <strain evidence="3 4">FFPRI411160</strain>
    </source>
</reference>
<keyword evidence="4" id="KW-1185">Reference proteome</keyword>
<evidence type="ECO:0000259" key="2">
    <source>
        <dbReference type="PROSITE" id="PS50174"/>
    </source>
</evidence>
<feature type="compositionally biased region" description="Basic and acidic residues" evidence="1">
    <location>
        <begin position="161"/>
        <end position="173"/>
    </location>
</feature>
<name>A0A286UKT6_9AGAM</name>
<dbReference type="GO" id="GO:0006397">
    <property type="term" value="P:mRNA processing"/>
    <property type="evidence" value="ECO:0007669"/>
    <property type="project" value="InterPro"/>
</dbReference>
<feature type="region of interest" description="Disordered" evidence="1">
    <location>
        <begin position="154"/>
        <end position="173"/>
    </location>
</feature>
<sequence>MYRAQAKKYDSQKVLQTGLLSDGGFMEKFRLGGFGREHLVEIAVGKSFICAIDREGCLFVWEPFDPTTCSVDESQLNKPLCFRLDNPITAIAKLLSDWDSLTTLEKSKDSGEFIPLWKQEVRDEKGRRRLHGAFTGGFSAGYFNTVGSKEGWTPSTFTSSRSDRSKVKASRPEDFMDEEDLAEIRDGQKLVDNTEEMDIDFWDRGRPGSNAGENDSLTSVLEATLLPAPKDSIGAQILKKMGWRLGHGIGPKLTYEQRKRENTLSHTPTRSMHDVPEVDDHEEAKKHLYPAGIQSLLYTRKRIMCTESDILQSLGPNISAGFGLGALNEADEDDLDVYDQAFDPGSRRLAYDENEDDERITVNSHNPKTNSQVFSQTSALHKKTQGRGATFDNGLPCLPGFVIYDKPIKEENFFVPPIVPKDWTPDPRRVWEKDKENLNEKGRIDSKQNAAKRQESWRHNALTANERGNLLGETPLPGPTRSIFDYLSPKDRERLRNLAVGKVEIDVQASTADVHTLGPEVNYSHDPSIPRLDAQVAKMALQGFQPFINDPTKHARYTAYLQAQAEAADSVPFGRTPGQSVDVFERELQDYARAAQIFKPVSGAMAGRFTRAAVVEVGPKASEGLHRPSEGDSYLSGPGGEGERGSESEKKEESPKENAARLGMFGALTREVKPWAPARLLCKRFGVKEPTVELPEETASSSVSNANNWHNAGTLELSERTEAGFTGETPIGDSVTYQSTSGKGGRRDVSNIGLGEDETQGRDILTYERPAMDIFKAIFASDDEDEDEDQEEVDSDKNELEMKKPSANTGEYVPKAEASTKPIELSSTHPFVSNTVDYNDATGKVDLTSFKPTFVPRSDRTKDKERDREKDREKSKDKDRDRKKKKKHKTLVSFDVEDEGSTEDVRHKKRKSEKKEKKRTTDYNDESIWVEKPPPEAAKTMEISNIQLTYDTTNSNQDTEKEEGPQRGRKRAIDFM</sequence>
<dbReference type="InterPro" id="IPR011666">
    <property type="entry name" value="DUF1604"/>
</dbReference>
<dbReference type="PANTHER" id="PTHR13384:SF19">
    <property type="entry name" value="G PATCH DOMAIN-CONTAINING PROTEIN 1"/>
    <property type="match status" value="1"/>
</dbReference>
<accession>A0A286UKT6</accession>
<feature type="region of interest" description="Disordered" evidence="1">
    <location>
        <begin position="780"/>
        <end position="976"/>
    </location>
</feature>
<dbReference type="OrthoDB" id="20507at2759"/>
<feature type="compositionally biased region" description="Acidic residues" evidence="1">
    <location>
        <begin position="781"/>
        <end position="794"/>
    </location>
</feature>
<dbReference type="InterPro" id="IPR000467">
    <property type="entry name" value="G_patch_dom"/>
</dbReference>
<dbReference type="STRING" id="2282107.A0A286UKT6"/>
<feature type="compositionally biased region" description="Polar residues" evidence="1">
    <location>
        <begin position="942"/>
        <end position="957"/>
    </location>
</feature>
<evidence type="ECO:0000313" key="3">
    <source>
        <dbReference type="EMBL" id="PAV20065.1"/>
    </source>
</evidence>
<evidence type="ECO:0000256" key="1">
    <source>
        <dbReference type="SAM" id="MobiDB-lite"/>
    </source>
</evidence>
<dbReference type="Pfam" id="PF26093">
    <property type="entry name" value="HTH_TGH"/>
    <property type="match status" value="1"/>
</dbReference>
<dbReference type="PANTHER" id="PTHR13384">
    <property type="entry name" value="G PATCH DOMAIN-CONTAINING PROTEIN 1"/>
    <property type="match status" value="1"/>
</dbReference>
<organism evidence="3 4">
    <name type="scientific">Pyrrhoderma noxium</name>
    <dbReference type="NCBI Taxonomy" id="2282107"/>
    <lineage>
        <taxon>Eukaryota</taxon>
        <taxon>Fungi</taxon>
        <taxon>Dikarya</taxon>
        <taxon>Basidiomycota</taxon>
        <taxon>Agaricomycotina</taxon>
        <taxon>Agaricomycetes</taxon>
        <taxon>Hymenochaetales</taxon>
        <taxon>Hymenochaetaceae</taxon>
        <taxon>Pyrrhoderma</taxon>
    </lineage>
</organism>
<feature type="domain" description="G-patch" evidence="2">
    <location>
        <begin position="230"/>
        <end position="250"/>
    </location>
</feature>
<feature type="compositionally biased region" description="Basic and acidic residues" evidence="1">
    <location>
        <begin position="958"/>
        <end position="976"/>
    </location>
</feature>
<feature type="compositionally biased region" description="Basic and acidic residues" evidence="1">
    <location>
        <begin position="913"/>
        <end position="922"/>
    </location>
</feature>
<feature type="compositionally biased region" description="Basic and acidic residues" evidence="1">
    <location>
        <begin position="795"/>
        <end position="804"/>
    </location>
</feature>
<feature type="region of interest" description="Disordered" evidence="1">
    <location>
        <begin position="620"/>
        <end position="658"/>
    </location>
</feature>
<dbReference type="EMBL" id="NBII01000004">
    <property type="protein sequence ID" value="PAV20065.1"/>
    <property type="molecule type" value="Genomic_DNA"/>
</dbReference>